<feature type="transmembrane region" description="Helical" evidence="1">
    <location>
        <begin position="133"/>
        <end position="150"/>
    </location>
</feature>
<feature type="transmembrane region" description="Helical" evidence="1">
    <location>
        <begin position="77"/>
        <end position="97"/>
    </location>
</feature>
<gene>
    <name evidence="2" type="ORF">AFK24_04005</name>
</gene>
<dbReference type="AlphaFoldDB" id="A0A1C7ZDF5"/>
<dbReference type="EMBL" id="LGSI01000016">
    <property type="protein sequence ID" value="OCR26375.1"/>
    <property type="molecule type" value="Genomic_DNA"/>
</dbReference>
<organism evidence="2 3">
    <name type="scientific">Pseudomonas syringae</name>
    <dbReference type="NCBI Taxonomy" id="317"/>
    <lineage>
        <taxon>Bacteria</taxon>
        <taxon>Pseudomonadati</taxon>
        <taxon>Pseudomonadota</taxon>
        <taxon>Gammaproteobacteria</taxon>
        <taxon>Pseudomonadales</taxon>
        <taxon>Pseudomonadaceae</taxon>
        <taxon>Pseudomonas</taxon>
    </lineage>
</organism>
<comment type="caution">
    <text evidence="2">The sequence shown here is derived from an EMBL/GenBank/DDBJ whole genome shotgun (WGS) entry which is preliminary data.</text>
</comment>
<feature type="transmembrane region" description="Helical" evidence="1">
    <location>
        <begin position="162"/>
        <end position="192"/>
    </location>
</feature>
<feature type="transmembrane region" description="Helical" evidence="1">
    <location>
        <begin position="300"/>
        <end position="318"/>
    </location>
</feature>
<name>A0A1C7ZDF5_PSESX</name>
<keyword evidence="1" id="KW-1133">Transmembrane helix</keyword>
<keyword evidence="1" id="KW-0812">Transmembrane</keyword>
<feature type="transmembrane region" description="Helical" evidence="1">
    <location>
        <begin position="198"/>
        <end position="220"/>
    </location>
</feature>
<feature type="transmembrane region" description="Helical" evidence="1">
    <location>
        <begin position="109"/>
        <end position="127"/>
    </location>
</feature>
<evidence type="ECO:0008006" key="4">
    <source>
        <dbReference type="Google" id="ProtNLM"/>
    </source>
</evidence>
<evidence type="ECO:0000313" key="3">
    <source>
        <dbReference type="Proteomes" id="UP000093104"/>
    </source>
</evidence>
<evidence type="ECO:0000256" key="1">
    <source>
        <dbReference type="SAM" id="Phobius"/>
    </source>
</evidence>
<keyword evidence="1" id="KW-0472">Membrane</keyword>
<feature type="transmembrane region" description="Helical" evidence="1">
    <location>
        <begin position="263"/>
        <end position="288"/>
    </location>
</feature>
<protein>
    <recommendedName>
        <fullName evidence="4">Glycosyltransferase RgtA/B/C/D-like domain-containing protein</fullName>
    </recommendedName>
</protein>
<evidence type="ECO:0000313" key="2">
    <source>
        <dbReference type="EMBL" id="OCR26375.1"/>
    </source>
</evidence>
<dbReference type="Proteomes" id="UP000093104">
    <property type="component" value="Unassembled WGS sequence"/>
</dbReference>
<reference evidence="2 3" key="1">
    <citation type="submission" date="2015-07" db="EMBL/GenBank/DDBJ databases">
        <title>Draft genome sequence of a diazotrophic, plant growth-promoting rhizobacterium of the Pseudomonas syringae complex.</title>
        <authorList>
            <person name="Patten C.L."/>
            <person name="Jeong H."/>
        </authorList>
    </citation>
    <scope>NUCLEOTIDE SEQUENCE [LARGE SCALE GENOMIC DNA]</scope>
    <source>
        <strain evidence="2 3">GR12-2</strain>
    </source>
</reference>
<proteinExistence type="predicted"/>
<feature type="transmembrane region" description="Helical" evidence="1">
    <location>
        <begin position="330"/>
        <end position="346"/>
    </location>
</feature>
<accession>A0A1C7ZDF5</accession>
<sequence>MARCPNVYVLRRLIVLLLLLKLAVLLYASNFGLVVFGQGNDADYYHQHATGGVKLAVNSWAGFLRWLNEIGLYSREVVRFTIWGLGAVAVPFLAAAVAVRNKAAHPKEYWCVVLVASLYPTLFYYALDIYRDVLMCCLFLLALYLLQMIHGSKSRVSRFSTLAVLLAVCGVLFLMRPYLGVSLIVSLIYWFLSSVRRWEVWVFGGLYIVGLNLAYASGLLDSIMVYRAKFGVELLGASNLNIAFDSPYWFIPTFLKSVLVQLFGLYFYGFMPAMLFFVESVPLIMGVVYVCRNWRFADELTKFLCVFFVVYGSIWLLGNDNMGTAVRLRMFNYIAILLCVVVIYIRKKVSPNYNCQDR</sequence>